<dbReference type="Pfam" id="PF00528">
    <property type="entry name" value="BPD_transp_1"/>
    <property type="match status" value="1"/>
</dbReference>
<feature type="transmembrane region" description="Helical" evidence="7">
    <location>
        <begin position="136"/>
        <end position="157"/>
    </location>
</feature>
<evidence type="ECO:0000256" key="6">
    <source>
        <dbReference type="ARBA" id="ARBA00023136"/>
    </source>
</evidence>
<dbReference type="Gene3D" id="1.10.3720.10">
    <property type="entry name" value="MetI-like"/>
    <property type="match status" value="1"/>
</dbReference>
<keyword evidence="10" id="KW-1185">Reference proteome</keyword>
<dbReference type="InterPro" id="IPR035906">
    <property type="entry name" value="MetI-like_sf"/>
</dbReference>
<feature type="transmembrane region" description="Helical" evidence="7">
    <location>
        <begin position="286"/>
        <end position="309"/>
    </location>
</feature>
<dbReference type="OrthoDB" id="195548at2157"/>
<evidence type="ECO:0000256" key="3">
    <source>
        <dbReference type="ARBA" id="ARBA00022475"/>
    </source>
</evidence>
<keyword evidence="2 7" id="KW-0813">Transport</keyword>
<dbReference type="PROSITE" id="PS50928">
    <property type="entry name" value="ABC_TM1"/>
    <property type="match status" value="1"/>
</dbReference>
<name>W0JRK2_9EURY</name>
<evidence type="ECO:0000313" key="9">
    <source>
        <dbReference type="EMBL" id="AHG01341.1"/>
    </source>
</evidence>
<dbReference type="GeneID" id="25146757"/>
<dbReference type="Proteomes" id="UP000019024">
    <property type="component" value="Plasmid unnamed"/>
</dbReference>
<comment type="subcellular location">
    <subcellularLocation>
        <location evidence="1 7">Cell membrane</location>
        <topology evidence="1 7">Multi-pass membrane protein</topology>
    </subcellularLocation>
</comment>
<dbReference type="GO" id="GO:0005886">
    <property type="term" value="C:plasma membrane"/>
    <property type="evidence" value="ECO:0007669"/>
    <property type="project" value="UniProtKB-SubCell"/>
</dbReference>
<keyword evidence="4 7" id="KW-0812">Transmembrane</keyword>
<evidence type="ECO:0000256" key="7">
    <source>
        <dbReference type="RuleBase" id="RU363032"/>
    </source>
</evidence>
<dbReference type="eggNOG" id="arCOG00157">
    <property type="taxonomic scope" value="Archaea"/>
</dbReference>
<evidence type="ECO:0000256" key="4">
    <source>
        <dbReference type="ARBA" id="ARBA00022692"/>
    </source>
</evidence>
<evidence type="ECO:0000256" key="1">
    <source>
        <dbReference type="ARBA" id="ARBA00004651"/>
    </source>
</evidence>
<proteinExistence type="inferred from homology"/>
<geneLocation type="plasmid" evidence="10">
    <name>1</name>
</geneLocation>
<keyword evidence="3" id="KW-1003">Cell membrane</keyword>
<dbReference type="EMBL" id="CP007056">
    <property type="protein sequence ID" value="AHG01341.1"/>
    <property type="molecule type" value="Genomic_DNA"/>
</dbReference>
<dbReference type="AlphaFoldDB" id="W0JRK2"/>
<feature type="transmembrane region" description="Helical" evidence="7">
    <location>
        <begin position="24"/>
        <end position="45"/>
    </location>
</feature>
<feature type="transmembrane region" description="Helical" evidence="7">
    <location>
        <begin position="233"/>
        <end position="252"/>
    </location>
</feature>
<sequence length="319" mass="35368">MIEKLYRTVSPILYRIERLDDDKYGYLLIGPMILILSALAFYPLLRTFWLSLQSDDLYGEHPVGEFQGIDGYVEILTGGMDNVLSAPFLSLSDPFSSALVLTLLITAISVSIGTVLGLGMALILNKEFRGRSFARMMVILPWSIPIVIQGMMFYLLFQPSISPFVDVLHNLGLFSSNPMVSTRDSTIMVILIDIWRKIPFIALIILAGLASVDQSLYDVAKVAGASKFQQFKLITLPLIKPVVLIGMIFYTISSMKVYGVVEASTGCSTVPTLTCLVVDTFQMQRWATASAIAFLTALIIAGIIMVYLINFRNEVDSYE</sequence>
<keyword evidence="6 7" id="KW-0472">Membrane</keyword>
<evidence type="ECO:0000256" key="5">
    <source>
        <dbReference type="ARBA" id="ARBA00022989"/>
    </source>
</evidence>
<dbReference type="PATRIC" id="fig|797299.3.peg.3087"/>
<reference evidence="9 10" key="1">
    <citation type="submission" date="2014-01" db="EMBL/GenBank/DDBJ databases">
        <authorList>
            <consortium name="DOE Joint Genome Institute"/>
            <person name="Anderson I."/>
            <person name="Huntemann M."/>
            <person name="Han J."/>
            <person name="Chen A."/>
            <person name="Kyrpides N."/>
            <person name="Mavromatis K."/>
            <person name="Markowitz V."/>
            <person name="Palaniappan K."/>
            <person name="Ivanova N."/>
            <person name="Schaumberg A."/>
            <person name="Pati A."/>
            <person name="Liolios K."/>
            <person name="Nordberg H.P."/>
            <person name="Cantor M.N."/>
            <person name="Hua S.X."/>
            <person name="Woyke T."/>
        </authorList>
    </citation>
    <scope>NUCLEOTIDE SEQUENCE [LARGE SCALE GENOMIC DNA]</scope>
    <source>
        <strain evidence="9 10">XH-48</strain>
        <plasmid evidence="10">1</plasmid>
    </source>
</reference>
<keyword evidence="9" id="KW-0614">Plasmid</keyword>
<feature type="transmembrane region" description="Helical" evidence="7">
    <location>
        <begin position="187"/>
        <end position="212"/>
    </location>
</feature>
<evidence type="ECO:0000256" key="2">
    <source>
        <dbReference type="ARBA" id="ARBA00022448"/>
    </source>
</evidence>
<dbReference type="PANTHER" id="PTHR43005">
    <property type="entry name" value="BLR7065 PROTEIN"/>
    <property type="match status" value="1"/>
</dbReference>
<dbReference type="RefSeq" id="WP_049954267.1">
    <property type="nucleotide sequence ID" value="NZ_CP007056.1"/>
</dbReference>
<protein>
    <submittedName>
        <fullName evidence="9">ABC transporter permease</fullName>
    </submittedName>
</protein>
<evidence type="ECO:0000313" key="10">
    <source>
        <dbReference type="Proteomes" id="UP000019024"/>
    </source>
</evidence>
<comment type="similarity">
    <text evidence="7">Belongs to the binding-protein-dependent transport system permease family.</text>
</comment>
<keyword evidence="5 7" id="KW-1133">Transmembrane helix</keyword>
<dbReference type="GO" id="GO:0055085">
    <property type="term" value="P:transmembrane transport"/>
    <property type="evidence" value="ECO:0007669"/>
    <property type="project" value="InterPro"/>
</dbReference>
<dbReference type="CDD" id="cd06261">
    <property type="entry name" value="TM_PBP2"/>
    <property type="match status" value="1"/>
</dbReference>
<feature type="transmembrane region" description="Helical" evidence="7">
    <location>
        <begin position="98"/>
        <end position="124"/>
    </location>
</feature>
<organism evidence="9 10">
    <name type="scientific">Halostagnicola larsenii XH-48</name>
    <dbReference type="NCBI Taxonomy" id="797299"/>
    <lineage>
        <taxon>Archaea</taxon>
        <taxon>Methanobacteriati</taxon>
        <taxon>Methanobacteriota</taxon>
        <taxon>Stenosarchaea group</taxon>
        <taxon>Halobacteria</taxon>
        <taxon>Halobacteriales</taxon>
        <taxon>Natrialbaceae</taxon>
        <taxon>Halostagnicola</taxon>
    </lineage>
</organism>
<dbReference type="SUPFAM" id="SSF161098">
    <property type="entry name" value="MetI-like"/>
    <property type="match status" value="1"/>
</dbReference>
<dbReference type="InterPro" id="IPR000515">
    <property type="entry name" value="MetI-like"/>
</dbReference>
<feature type="domain" description="ABC transmembrane type-1" evidence="8">
    <location>
        <begin position="99"/>
        <end position="307"/>
    </location>
</feature>
<evidence type="ECO:0000259" key="8">
    <source>
        <dbReference type="PROSITE" id="PS50928"/>
    </source>
</evidence>
<accession>W0JRK2</accession>
<gene>
    <name evidence="9" type="ORF">HALLA_02865</name>
</gene>
<dbReference type="PANTHER" id="PTHR43005:SF1">
    <property type="entry name" value="SPERMIDINE_PUTRESCINE TRANSPORT SYSTEM PERMEASE PROTEIN"/>
    <property type="match status" value="1"/>
</dbReference>
<dbReference type="HOGENOM" id="CLU_016047_0_3_2"/>
<dbReference type="KEGG" id="hlr:HALLA_02865"/>